<accession>A0A8J4UTI4</accession>
<sequence length="84" mass="9496">MLGLLYLHFKIVKNGLVFVKTVPRDPLPPVSASSLLLLVKPQHSYALKGLRRHLPDCRNVNAMALIIGFYTHRLAREQWSVCSS</sequence>
<proteinExistence type="predicted"/>
<dbReference type="Proteomes" id="UP000727407">
    <property type="component" value="Unassembled WGS sequence"/>
</dbReference>
<reference evidence="1" key="1">
    <citation type="submission" date="2020-07" db="EMBL/GenBank/DDBJ databases">
        <title>Clarias magur genome sequencing, assembly and annotation.</title>
        <authorList>
            <person name="Kushwaha B."/>
            <person name="Kumar R."/>
            <person name="Das P."/>
            <person name="Joshi C.G."/>
            <person name="Kumar D."/>
            <person name="Nagpure N.S."/>
            <person name="Pandey M."/>
            <person name="Agarwal S."/>
            <person name="Srivastava S."/>
            <person name="Singh M."/>
            <person name="Sahoo L."/>
            <person name="Jayasankar P."/>
            <person name="Meher P.K."/>
            <person name="Koringa P.G."/>
            <person name="Iquebal M.A."/>
            <person name="Das S.P."/>
            <person name="Bit A."/>
            <person name="Patnaik S."/>
            <person name="Patel N."/>
            <person name="Shah T.M."/>
            <person name="Hinsu A."/>
            <person name="Jena J.K."/>
        </authorList>
    </citation>
    <scope>NUCLEOTIDE SEQUENCE</scope>
    <source>
        <strain evidence="1">CIFAMagur01</strain>
        <tissue evidence="1">Testis</tissue>
    </source>
</reference>
<gene>
    <name evidence="1" type="primary">cd</name>
    <name evidence="1" type="ORF">DAT39_003179</name>
</gene>
<protein>
    <submittedName>
        <fullName evidence="1">Exocyst complex component SEC5B</fullName>
    </submittedName>
</protein>
<evidence type="ECO:0000313" key="1">
    <source>
        <dbReference type="EMBL" id="KAF5907092.1"/>
    </source>
</evidence>
<evidence type="ECO:0000313" key="2">
    <source>
        <dbReference type="Proteomes" id="UP000727407"/>
    </source>
</evidence>
<keyword evidence="2" id="KW-1185">Reference proteome</keyword>
<comment type="caution">
    <text evidence="1">The sequence shown here is derived from an EMBL/GenBank/DDBJ whole genome shotgun (WGS) entry which is preliminary data.</text>
</comment>
<dbReference type="EMBL" id="QNUK01000025">
    <property type="protein sequence ID" value="KAF5907092.1"/>
    <property type="molecule type" value="Genomic_DNA"/>
</dbReference>
<dbReference type="AlphaFoldDB" id="A0A8J4UTI4"/>
<name>A0A8J4UTI4_CLAMG</name>
<organism evidence="1 2">
    <name type="scientific">Clarias magur</name>
    <name type="common">Asian catfish</name>
    <name type="synonym">Macropteronotus magur</name>
    <dbReference type="NCBI Taxonomy" id="1594786"/>
    <lineage>
        <taxon>Eukaryota</taxon>
        <taxon>Metazoa</taxon>
        <taxon>Chordata</taxon>
        <taxon>Craniata</taxon>
        <taxon>Vertebrata</taxon>
        <taxon>Euteleostomi</taxon>
        <taxon>Actinopterygii</taxon>
        <taxon>Neopterygii</taxon>
        <taxon>Teleostei</taxon>
        <taxon>Ostariophysi</taxon>
        <taxon>Siluriformes</taxon>
        <taxon>Clariidae</taxon>
        <taxon>Clarias</taxon>
    </lineage>
</organism>